<name>A0AA48K831_9BACT</name>
<reference evidence="8" key="1">
    <citation type="journal article" date="2023" name="Int. J. Syst. Evol. Microbiol.">
        <title>Mesoterricola silvestris gen. nov., sp. nov., Mesoterricola sediminis sp. nov., Geothrix oryzae sp. nov., Geothrix edaphica sp. nov., Geothrix rubra sp. nov., and Geothrix limicola sp. nov., six novel members of Acidobacteriota isolated from soils.</title>
        <authorList>
            <person name="Itoh H."/>
            <person name="Sugisawa Y."/>
            <person name="Mise K."/>
            <person name="Xu Z."/>
            <person name="Kuniyasu M."/>
            <person name="Ushijima N."/>
            <person name="Kawano K."/>
            <person name="Kobayashi E."/>
            <person name="Shiratori Y."/>
            <person name="Masuda Y."/>
            <person name="Senoo K."/>
        </authorList>
    </citation>
    <scope>NUCLEOTIDE SEQUENCE [LARGE SCALE GENOMIC DNA]</scope>
    <source>
        <strain evidence="8">W79</strain>
    </source>
</reference>
<dbReference type="GO" id="GO:0010181">
    <property type="term" value="F:FMN binding"/>
    <property type="evidence" value="ECO:0007669"/>
    <property type="project" value="InterPro"/>
</dbReference>
<dbReference type="Gene3D" id="3.90.700.10">
    <property type="entry name" value="Succinate dehydrogenase/fumarate reductase flavoprotein, catalytic domain"/>
    <property type="match status" value="1"/>
</dbReference>
<dbReference type="GO" id="GO:0016491">
    <property type="term" value="F:oxidoreductase activity"/>
    <property type="evidence" value="ECO:0007669"/>
    <property type="project" value="UniProtKB-KW"/>
</dbReference>
<comment type="cofactor">
    <cofactor evidence="1">
        <name>FAD</name>
        <dbReference type="ChEBI" id="CHEBI:57692"/>
    </cofactor>
</comment>
<evidence type="ECO:0000313" key="8">
    <source>
        <dbReference type="Proteomes" id="UP001238179"/>
    </source>
</evidence>
<protein>
    <submittedName>
        <fullName evidence="7">Flavocytochrome c</fullName>
    </submittedName>
</protein>
<dbReference type="RefSeq" id="WP_316415438.1">
    <property type="nucleotide sequence ID" value="NZ_AP027080.1"/>
</dbReference>
<dbReference type="EMBL" id="AP027080">
    <property type="protein sequence ID" value="BDU72529.1"/>
    <property type="molecule type" value="Genomic_DNA"/>
</dbReference>
<evidence type="ECO:0000256" key="1">
    <source>
        <dbReference type="ARBA" id="ARBA00001974"/>
    </source>
</evidence>
<keyword evidence="2 5" id="KW-0285">Flavoprotein</keyword>
<dbReference type="SUPFAM" id="SSF56425">
    <property type="entry name" value="Succinate dehydrogenase/fumarate reductase flavoprotein, catalytic domain"/>
    <property type="match status" value="1"/>
</dbReference>
<dbReference type="InterPro" id="IPR036188">
    <property type="entry name" value="FAD/NAD-bd_sf"/>
</dbReference>
<keyword evidence="4 5" id="KW-0560">Oxidoreductase</keyword>
<dbReference type="PRINTS" id="PR00368">
    <property type="entry name" value="FADPNR"/>
</dbReference>
<evidence type="ECO:0000256" key="4">
    <source>
        <dbReference type="ARBA" id="ARBA00023002"/>
    </source>
</evidence>
<evidence type="ECO:0000259" key="6">
    <source>
        <dbReference type="Pfam" id="PF00890"/>
    </source>
</evidence>
<sequence>MSGPRPGNPPAFDESFEVLVIGSGFAGLSAAIEARLAGRSVLVIEKMALPGGNSALSGGLIAVANAPLLARDGIADSPDLLAEDMFKAGHGLNHPDLVRAAAAGSLEAFLWCRDFLGVVFAGSLHHGGGHSVPRIYSPENCSGSVILQALLVKCRELGIPIRLQTALEAFILDGDGRVAGAEVRAGHIFPQAQSGTPRRIGATRGVVLASGGYCQDIEFRKIHDPGLAGALETTNHPGATAEALVSALKIGATPVHLSWIQMGPWTSRDEVGWGVSTMFSVLVGIPHGIMIDASTGKRFVNELADRLSRSREMVAAGRDPMLIVGGRAARQYPNLAQGLKRGAIRRYDTLEALAQDQSIDFPALEATLRHFNLSLRDGVDDEFGRPLAAHERFPIEAPYHLVRLRPKIHYCNGGIQIDAGARALDIASHRPIPGLYAAGEVTGGVHGACRLGGMAITECIVFGRTAGVNASRAKD</sequence>
<evidence type="ECO:0000256" key="5">
    <source>
        <dbReference type="RuleBase" id="RU366062"/>
    </source>
</evidence>
<dbReference type="KEGG" id="msil:METEAL_17030"/>
<keyword evidence="8" id="KW-1185">Reference proteome</keyword>
<evidence type="ECO:0000256" key="3">
    <source>
        <dbReference type="ARBA" id="ARBA00022827"/>
    </source>
</evidence>
<organism evidence="7 8">
    <name type="scientific">Mesoterricola silvestris</name>
    <dbReference type="NCBI Taxonomy" id="2927979"/>
    <lineage>
        <taxon>Bacteria</taxon>
        <taxon>Pseudomonadati</taxon>
        <taxon>Acidobacteriota</taxon>
        <taxon>Holophagae</taxon>
        <taxon>Holophagales</taxon>
        <taxon>Holophagaceae</taxon>
        <taxon>Mesoterricola</taxon>
    </lineage>
</organism>
<feature type="domain" description="FAD-dependent oxidoreductase 2 FAD-binding" evidence="6">
    <location>
        <begin position="18"/>
        <end position="454"/>
    </location>
</feature>
<dbReference type="InterPro" id="IPR027477">
    <property type="entry name" value="Succ_DH/fumarate_Rdtase_cat_sf"/>
</dbReference>
<dbReference type="PANTHER" id="PTHR43400:SF7">
    <property type="entry name" value="FAD-DEPENDENT OXIDOREDUCTASE 2 FAD BINDING DOMAIN-CONTAINING PROTEIN"/>
    <property type="match status" value="1"/>
</dbReference>
<accession>A0AA48K831</accession>
<dbReference type="NCBIfam" id="TIGR01813">
    <property type="entry name" value="flavo_cyto_c"/>
    <property type="match status" value="1"/>
</dbReference>
<dbReference type="Pfam" id="PF00890">
    <property type="entry name" value="FAD_binding_2"/>
    <property type="match status" value="1"/>
</dbReference>
<evidence type="ECO:0000313" key="7">
    <source>
        <dbReference type="EMBL" id="BDU72529.1"/>
    </source>
</evidence>
<dbReference type="PANTHER" id="PTHR43400">
    <property type="entry name" value="FUMARATE REDUCTASE"/>
    <property type="match status" value="1"/>
</dbReference>
<gene>
    <name evidence="7" type="ORF">METEAL_17030</name>
</gene>
<proteinExistence type="inferred from homology"/>
<dbReference type="InterPro" id="IPR003953">
    <property type="entry name" value="FAD-dep_OxRdtase_2_FAD-bd"/>
</dbReference>
<dbReference type="InterPro" id="IPR050315">
    <property type="entry name" value="FAD-oxidoreductase_2"/>
</dbReference>
<dbReference type="SUPFAM" id="SSF51905">
    <property type="entry name" value="FAD/NAD(P)-binding domain"/>
    <property type="match status" value="1"/>
</dbReference>
<dbReference type="Gene3D" id="3.50.50.60">
    <property type="entry name" value="FAD/NAD(P)-binding domain"/>
    <property type="match status" value="1"/>
</dbReference>
<evidence type="ECO:0000256" key="2">
    <source>
        <dbReference type="ARBA" id="ARBA00022630"/>
    </source>
</evidence>
<comment type="similarity">
    <text evidence="5">Belongs to the FAD-dependent oxidoreductase 2 family. FRD/SDH subfamily.</text>
</comment>
<keyword evidence="3 5" id="KW-0274">FAD</keyword>
<dbReference type="Proteomes" id="UP001238179">
    <property type="component" value="Chromosome"/>
</dbReference>
<dbReference type="InterPro" id="IPR010960">
    <property type="entry name" value="Flavocytochrome_c"/>
</dbReference>
<dbReference type="AlphaFoldDB" id="A0AA48K831"/>